<protein>
    <recommendedName>
        <fullName evidence="2">DUF2059 domain-containing protein</fullName>
    </recommendedName>
</protein>
<evidence type="ECO:0000256" key="1">
    <source>
        <dbReference type="SAM" id="SignalP"/>
    </source>
</evidence>
<dbReference type="Pfam" id="PF09832">
    <property type="entry name" value="DUF2059"/>
    <property type="match status" value="1"/>
</dbReference>
<dbReference type="OrthoDB" id="7841298at2"/>
<dbReference type="EMBL" id="FQXB01000001">
    <property type="protein sequence ID" value="SHG74520.1"/>
    <property type="molecule type" value="Genomic_DNA"/>
</dbReference>
<reference evidence="3 4" key="1">
    <citation type="submission" date="2016-11" db="EMBL/GenBank/DDBJ databases">
        <authorList>
            <person name="Jaros S."/>
            <person name="Januszkiewicz K."/>
            <person name="Wedrychowicz H."/>
        </authorList>
    </citation>
    <scope>NUCLEOTIDE SEQUENCE [LARGE SCALE GENOMIC DNA]</scope>
    <source>
        <strain evidence="3 4">DSM 28715</strain>
    </source>
</reference>
<accession>A0A1M5MB51</accession>
<evidence type="ECO:0000313" key="3">
    <source>
        <dbReference type="EMBL" id="SHG74520.1"/>
    </source>
</evidence>
<feature type="chain" id="PRO_5012793436" description="DUF2059 domain-containing protein" evidence="1">
    <location>
        <begin position="24"/>
        <end position="276"/>
    </location>
</feature>
<keyword evidence="1" id="KW-0732">Signal</keyword>
<evidence type="ECO:0000259" key="2">
    <source>
        <dbReference type="Pfam" id="PF09832"/>
    </source>
</evidence>
<sequence>MLKIAGAGTFALALATMPIAAVAQTNKAETLYETLLLPEVITLMREEGLTYGSDLADDFFPGRTIADWDGVVNVIYNADKMEGEIKDAFSAALEGDDVDSMLAFFQSELGQEIVQLEISARRALKDEQVEQLAEENAAIAMQDETDRFLQVEEFVDVNNVIESNVVGALNSNFAFYTGLLDGGAFGDDLTEEQILNDVWNQEPDIRQNTTEWAFSFLLLAYQPLNDSDLRQYIEFSKTDAGQELNGALFEAFDGMLERISRDLGLATSKYMGQQEL</sequence>
<keyword evidence="4" id="KW-1185">Reference proteome</keyword>
<gene>
    <name evidence="3" type="ORF">SAMN05444003_0736</name>
</gene>
<evidence type="ECO:0000313" key="4">
    <source>
        <dbReference type="Proteomes" id="UP000184074"/>
    </source>
</evidence>
<organism evidence="3 4">
    <name type="scientific">Cognatiyoonia sediminum</name>
    <dbReference type="NCBI Taxonomy" id="1508389"/>
    <lineage>
        <taxon>Bacteria</taxon>
        <taxon>Pseudomonadati</taxon>
        <taxon>Pseudomonadota</taxon>
        <taxon>Alphaproteobacteria</taxon>
        <taxon>Rhodobacterales</taxon>
        <taxon>Paracoccaceae</taxon>
        <taxon>Cognatiyoonia</taxon>
    </lineage>
</organism>
<proteinExistence type="predicted"/>
<dbReference type="STRING" id="1508389.SAMN05444003_0736"/>
<name>A0A1M5MB51_9RHOB</name>
<feature type="signal peptide" evidence="1">
    <location>
        <begin position="1"/>
        <end position="23"/>
    </location>
</feature>
<dbReference type="AlphaFoldDB" id="A0A1M5MB51"/>
<dbReference type="Proteomes" id="UP000184074">
    <property type="component" value="Unassembled WGS sequence"/>
</dbReference>
<feature type="domain" description="DUF2059" evidence="2">
    <location>
        <begin position="79"/>
        <end position="137"/>
    </location>
</feature>
<dbReference type="InterPro" id="IPR018637">
    <property type="entry name" value="DUF2059"/>
</dbReference>